<dbReference type="NCBIfam" id="TIGR00552">
    <property type="entry name" value="nadE"/>
    <property type="match status" value="1"/>
</dbReference>
<evidence type="ECO:0000259" key="8">
    <source>
        <dbReference type="PROSITE" id="PS50263"/>
    </source>
</evidence>
<dbReference type="HAMAP" id="MF_02090">
    <property type="entry name" value="NadE_glutamine_dep"/>
    <property type="match status" value="1"/>
</dbReference>
<dbReference type="Gene3D" id="3.40.50.620">
    <property type="entry name" value="HUPs"/>
    <property type="match status" value="1"/>
</dbReference>
<keyword evidence="9" id="KW-0315">Glutamine amidotransferase</keyword>
<dbReference type="InterPro" id="IPR036526">
    <property type="entry name" value="C-N_Hydrolase_sf"/>
</dbReference>
<evidence type="ECO:0000256" key="5">
    <source>
        <dbReference type="ARBA" id="ARBA00022741"/>
    </source>
</evidence>
<dbReference type="PROSITE" id="PS50263">
    <property type="entry name" value="CN_HYDROLASE"/>
    <property type="match status" value="1"/>
</dbReference>
<dbReference type="CDD" id="cd07570">
    <property type="entry name" value="GAT_Gln-NAD-synth"/>
    <property type="match status" value="1"/>
</dbReference>
<accession>A0A0W8F649</accession>
<keyword evidence="9" id="KW-0808">Transferase</keyword>
<feature type="domain" description="CN hydrolase" evidence="8">
    <location>
        <begin position="1"/>
        <end position="252"/>
    </location>
</feature>
<dbReference type="EMBL" id="LNQE01001503">
    <property type="protein sequence ID" value="KUG16335.1"/>
    <property type="molecule type" value="Genomic_DNA"/>
</dbReference>
<dbReference type="InterPro" id="IPR014445">
    <property type="entry name" value="Gln-dep_NAD_synthase"/>
</dbReference>
<evidence type="ECO:0000256" key="1">
    <source>
        <dbReference type="ARBA" id="ARBA00005188"/>
    </source>
</evidence>
<evidence type="ECO:0000256" key="6">
    <source>
        <dbReference type="ARBA" id="ARBA00022840"/>
    </source>
</evidence>
<evidence type="ECO:0000256" key="2">
    <source>
        <dbReference type="ARBA" id="ARBA00007145"/>
    </source>
</evidence>
<dbReference type="InterPro" id="IPR022310">
    <property type="entry name" value="NAD/GMP_synthase"/>
</dbReference>
<evidence type="ECO:0000313" key="9">
    <source>
        <dbReference type="EMBL" id="KUG16335.1"/>
    </source>
</evidence>
<dbReference type="Pfam" id="PF02540">
    <property type="entry name" value="NAD_synthase"/>
    <property type="match status" value="1"/>
</dbReference>
<dbReference type="GO" id="GO:0016740">
    <property type="term" value="F:transferase activity"/>
    <property type="evidence" value="ECO:0007669"/>
    <property type="project" value="UniProtKB-KW"/>
</dbReference>
<dbReference type="GO" id="GO:0005737">
    <property type="term" value="C:cytoplasm"/>
    <property type="evidence" value="ECO:0007669"/>
    <property type="project" value="InterPro"/>
</dbReference>
<dbReference type="EC" id="6.3.5.1" evidence="3"/>
<dbReference type="CDD" id="cd00553">
    <property type="entry name" value="NAD_synthase"/>
    <property type="match status" value="1"/>
</dbReference>
<keyword evidence="7" id="KW-0520">NAD</keyword>
<dbReference type="NCBIfam" id="NF010588">
    <property type="entry name" value="PRK13981.1"/>
    <property type="match status" value="1"/>
</dbReference>
<dbReference type="Pfam" id="PF00795">
    <property type="entry name" value="CN_hydrolase"/>
    <property type="match status" value="1"/>
</dbReference>
<gene>
    <name evidence="9" type="ORF">ASZ90_014009</name>
</gene>
<dbReference type="SUPFAM" id="SSF56317">
    <property type="entry name" value="Carbon-nitrogen hydrolase"/>
    <property type="match status" value="1"/>
</dbReference>
<dbReference type="PANTHER" id="PTHR23090:SF9">
    <property type="entry name" value="GLUTAMINE-DEPENDENT NAD(+) SYNTHETASE"/>
    <property type="match status" value="1"/>
</dbReference>
<protein>
    <recommendedName>
        <fullName evidence="3">NAD(+) synthase (glutamine-hydrolyzing)</fullName>
        <ecNumber evidence="3">6.3.5.1</ecNumber>
    </recommendedName>
</protein>
<dbReference type="PANTHER" id="PTHR23090">
    <property type="entry name" value="NH 3 /GLUTAMINE-DEPENDENT NAD + SYNTHETASE"/>
    <property type="match status" value="1"/>
</dbReference>
<dbReference type="PIRSF" id="PIRSF006630">
    <property type="entry name" value="NADS_GAT"/>
    <property type="match status" value="1"/>
</dbReference>
<reference evidence="9" key="1">
    <citation type="journal article" date="2015" name="Proc. Natl. Acad. Sci. U.S.A.">
        <title>Networks of energetic and metabolic interactions define dynamics in microbial communities.</title>
        <authorList>
            <person name="Embree M."/>
            <person name="Liu J.K."/>
            <person name="Al-Bassam M.M."/>
            <person name="Zengler K."/>
        </authorList>
    </citation>
    <scope>NUCLEOTIDE SEQUENCE</scope>
</reference>
<organism evidence="9">
    <name type="scientific">hydrocarbon metagenome</name>
    <dbReference type="NCBI Taxonomy" id="938273"/>
    <lineage>
        <taxon>unclassified sequences</taxon>
        <taxon>metagenomes</taxon>
        <taxon>ecological metagenomes</taxon>
    </lineage>
</organism>
<dbReference type="FunFam" id="3.40.50.620:FF:000106">
    <property type="entry name" value="Glutamine-dependent NAD(+) synthetase"/>
    <property type="match status" value="1"/>
</dbReference>
<evidence type="ECO:0000256" key="3">
    <source>
        <dbReference type="ARBA" id="ARBA00012743"/>
    </source>
</evidence>
<dbReference type="InterPro" id="IPR003694">
    <property type="entry name" value="NAD_synthase"/>
</dbReference>
<name>A0A0W8F649_9ZZZZ</name>
<comment type="similarity">
    <text evidence="2">In the C-terminal section; belongs to the NAD synthetase family.</text>
</comment>
<proteinExistence type="inferred from homology"/>
<evidence type="ECO:0000256" key="4">
    <source>
        <dbReference type="ARBA" id="ARBA00022598"/>
    </source>
</evidence>
<dbReference type="InterPro" id="IPR014729">
    <property type="entry name" value="Rossmann-like_a/b/a_fold"/>
</dbReference>
<comment type="pathway">
    <text evidence="1">Cofactor biosynthesis; NAD(+) biosynthesis; NAD(+) from deamido-NAD(+) (L-Gln route): step 1/1.</text>
</comment>
<dbReference type="GO" id="GO:0009435">
    <property type="term" value="P:NAD+ biosynthetic process"/>
    <property type="evidence" value="ECO:0007669"/>
    <property type="project" value="UniProtKB-UniPathway"/>
</dbReference>
<sequence length="550" mass="59655">MKIALLQLNPTIGDLAGNKGLIARAIRRAPDFDLAVTSELALPGYPPCDLLFNKEFVERSWQALDELAEELADLPPVLVGQAEPNTSAGERPLFNSAALIRDGKVTETFQKSMLSGCDLFHEDRYFQPGKEARLLQIEGKSLGILIGELLMGSGDNERQDRPDPIAELRAKGADAIVNLSASPFTAGKQLLREARLSDLAKKHCLPILSVNQVGGNDDLIFDGRSCFFDAAGRIIARGRGFEEDIIVADLDEPKEIIATDDFTFEAEVWRALVLGTRDYVHKCGFSSVLLGLSGGIDSSLVAAIAVQALGPNNVLGVLLPSPYTRQSSIDDALALAANLGIKTISILLTDIMGSFELELAEHFAGRPKDITEENIQARIRATLLMALSNKYGSILLATGNRSELSVGYCTIYGDMAGGLAVISDLPKTMVYRIAEWLNSTASKPVIPPSIIKKPPSAELRPGQTDQDSLPPYTLLDEILKRYIDEHQSRADLLRAGLDEVTVDRVISLVKNAEFKRVQAALGLKVIDKSFGEGWRMPVACRIGQEKAGHG</sequence>
<dbReference type="AlphaFoldDB" id="A0A0W8F649"/>
<comment type="caution">
    <text evidence="9">The sequence shown here is derived from an EMBL/GenBank/DDBJ whole genome shotgun (WGS) entry which is preliminary data.</text>
</comment>
<keyword evidence="5" id="KW-0547">Nucleotide-binding</keyword>
<dbReference type="SUPFAM" id="SSF52402">
    <property type="entry name" value="Adenine nucleotide alpha hydrolases-like"/>
    <property type="match status" value="1"/>
</dbReference>
<dbReference type="UniPathway" id="UPA00253">
    <property type="reaction ID" value="UER00334"/>
</dbReference>
<keyword evidence="6" id="KW-0067">ATP-binding</keyword>
<dbReference type="GO" id="GO:0005524">
    <property type="term" value="F:ATP binding"/>
    <property type="evidence" value="ECO:0007669"/>
    <property type="project" value="UniProtKB-KW"/>
</dbReference>
<dbReference type="InterPro" id="IPR003010">
    <property type="entry name" value="C-N_Hydrolase"/>
</dbReference>
<dbReference type="Gene3D" id="3.60.110.10">
    <property type="entry name" value="Carbon-nitrogen hydrolase"/>
    <property type="match status" value="1"/>
</dbReference>
<evidence type="ECO:0000256" key="7">
    <source>
        <dbReference type="ARBA" id="ARBA00023027"/>
    </source>
</evidence>
<dbReference type="GO" id="GO:0003952">
    <property type="term" value="F:NAD+ synthase (glutamine-hydrolyzing) activity"/>
    <property type="evidence" value="ECO:0007669"/>
    <property type="project" value="UniProtKB-EC"/>
</dbReference>
<keyword evidence="4 9" id="KW-0436">Ligase</keyword>
<dbReference type="GO" id="GO:0004359">
    <property type="term" value="F:glutaminase activity"/>
    <property type="evidence" value="ECO:0007669"/>
    <property type="project" value="InterPro"/>
</dbReference>